<organism evidence="2 3">
    <name type="scientific">Luedemannella helvata</name>
    <dbReference type="NCBI Taxonomy" id="349315"/>
    <lineage>
        <taxon>Bacteria</taxon>
        <taxon>Bacillati</taxon>
        <taxon>Actinomycetota</taxon>
        <taxon>Actinomycetes</taxon>
        <taxon>Micromonosporales</taxon>
        <taxon>Micromonosporaceae</taxon>
        <taxon>Luedemannella</taxon>
    </lineage>
</organism>
<reference evidence="2 3" key="1">
    <citation type="journal article" date="2019" name="Int. J. Syst. Evol. Microbiol.">
        <title>The Global Catalogue of Microorganisms (GCM) 10K type strain sequencing project: providing services to taxonomists for standard genome sequencing and annotation.</title>
        <authorList>
            <consortium name="The Broad Institute Genomics Platform"/>
            <consortium name="The Broad Institute Genome Sequencing Center for Infectious Disease"/>
            <person name="Wu L."/>
            <person name="Ma J."/>
        </authorList>
    </citation>
    <scope>NUCLEOTIDE SEQUENCE [LARGE SCALE GENOMIC DNA]</scope>
    <source>
        <strain evidence="2 3">JCM 13249</strain>
    </source>
</reference>
<evidence type="ECO:0000313" key="2">
    <source>
        <dbReference type="EMBL" id="GAA1778333.1"/>
    </source>
</evidence>
<comment type="caution">
    <text evidence="2">The sequence shown here is derived from an EMBL/GenBank/DDBJ whole genome shotgun (WGS) entry which is preliminary data.</text>
</comment>
<dbReference type="Proteomes" id="UP001500655">
    <property type="component" value="Unassembled WGS sequence"/>
</dbReference>
<evidence type="ECO:0000256" key="1">
    <source>
        <dbReference type="SAM" id="Phobius"/>
    </source>
</evidence>
<proteinExistence type="predicted"/>
<keyword evidence="1" id="KW-0472">Membrane</keyword>
<sequence>MDSIAAVGIAPAVVMQRALKHASPKMLGTAQFYGMSSIAMGSAAVHRLLQRHVTQPRWR</sequence>
<keyword evidence="1" id="KW-1133">Transmembrane helix</keyword>
<dbReference type="EMBL" id="BAAALS010000061">
    <property type="protein sequence ID" value="GAA1778333.1"/>
    <property type="molecule type" value="Genomic_DNA"/>
</dbReference>
<keyword evidence="1" id="KW-0812">Transmembrane</keyword>
<evidence type="ECO:0000313" key="3">
    <source>
        <dbReference type="Proteomes" id="UP001500655"/>
    </source>
</evidence>
<gene>
    <name evidence="2" type="ORF">GCM10009681_56600</name>
</gene>
<keyword evidence="3" id="KW-1185">Reference proteome</keyword>
<name>A0ABN2L899_9ACTN</name>
<feature type="transmembrane region" description="Helical" evidence="1">
    <location>
        <begin position="30"/>
        <end position="49"/>
    </location>
</feature>
<accession>A0ABN2L899</accession>
<protein>
    <submittedName>
        <fullName evidence="2">Uncharacterized protein</fullName>
    </submittedName>
</protein>